<dbReference type="SUPFAM" id="SSF158472">
    <property type="entry name" value="HAMP domain-like"/>
    <property type="match status" value="1"/>
</dbReference>
<dbReference type="PROSITE" id="PS50885">
    <property type="entry name" value="HAMP"/>
    <property type="match status" value="1"/>
</dbReference>
<dbReference type="Pfam" id="PF00512">
    <property type="entry name" value="HisKA"/>
    <property type="match status" value="1"/>
</dbReference>
<evidence type="ECO:0000256" key="1">
    <source>
        <dbReference type="ARBA" id="ARBA00000085"/>
    </source>
</evidence>
<organism evidence="14 15">
    <name type="scientific">Propionibacterium ruminifibrarum</name>
    <dbReference type="NCBI Taxonomy" id="1962131"/>
    <lineage>
        <taxon>Bacteria</taxon>
        <taxon>Bacillati</taxon>
        <taxon>Actinomycetota</taxon>
        <taxon>Actinomycetes</taxon>
        <taxon>Propionibacteriales</taxon>
        <taxon>Propionibacteriaceae</taxon>
        <taxon>Propionibacterium</taxon>
    </lineage>
</organism>
<dbReference type="PANTHER" id="PTHR45436">
    <property type="entry name" value="SENSOR HISTIDINE KINASE YKOH"/>
    <property type="match status" value="1"/>
</dbReference>
<evidence type="ECO:0000313" key="15">
    <source>
        <dbReference type="Proteomes" id="UP000265962"/>
    </source>
</evidence>
<proteinExistence type="predicted"/>
<dbReference type="InterPro" id="IPR004358">
    <property type="entry name" value="Sig_transdc_His_kin-like_C"/>
</dbReference>
<dbReference type="AlphaFoldDB" id="A0A375HZ88"/>
<dbReference type="CDD" id="cd00075">
    <property type="entry name" value="HATPase"/>
    <property type="match status" value="1"/>
</dbReference>
<keyword evidence="7 14" id="KW-0418">Kinase</keyword>
<protein>
    <recommendedName>
        <fullName evidence="3">histidine kinase</fullName>
        <ecNumber evidence="3">2.7.13.3</ecNumber>
    </recommendedName>
</protein>
<evidence type="ECO:0000256" key="11">
    <source>
        <dbReference type="SAM" id="Phobius"/>
    </source>
</evidence>
<sequence length="476" mass="51164">MRRFIIRLRRISKRSGRDLQQKFSVLMALAVAVAVAAVGLTTYVVTQRALYDEIDEELVTAAGYMVTPIQSDVTSLGGLNSTSLAAANVNIVLVKSDRTILRVQDEQVSIEPGDPELRVARVQYGKSARTVELGSTHTKYRLVAVPMASEDSAGYALVLARPLGPVLSTIDTLRTVILWIGLAFVVLAAFLGFRAGARVMRPLRQLSDAVRHVIATDRFTPIGSTRDDELGDLSRSFDQMMISLESSRERQKRLIADAGHELRTPLTSMRTNIELLVADENTGMLPPGARAEILDDVAAQLGEFTSLVGDLVQLSRDEVVLPSPEPLDFANVVDAAVTRAKRRGKGLTFDVRTESYFVVGEPDNLERAVTNLLDNAVKFSPEGGTVHVDLTGGTLTVSDEGPGIAPDDLPHIFDRFYRSNKARNTPGTGLGLSIVAHTVGAHGGMVGADNAPGGGAMFTLYLPPAPPEALAEGEGE</sequence>
<keyword evidence="6 11" id="KW-0812">Transmembrane</keyword>
<dbReference type="InterPro" id="IPR036890">
    <property type="entry name" value="HATPase_C_sf"/>
</dbReference>
<keyword evidence="8 11" id="KW-1133">Transmembrane helix</keyword>
<evidence type="ECO:0000256" key="9">
    <source>
        <dbReference type="ARBA" id="ARBA00023012"/>
    </source>
</evidence>
<feature type="domain" description="Histidine kinase" evidence="12">
    <location>
        <begin position="257"/>
        <end position="466"/>
    </location>
</feature>
<dbReference type="InterPro" id="IPR003594">
    <property type="entry name" value="HATPase_dom"/>
</dbReference>
<feature type="transmembrane region" description="Helical" evidence="11">
    <location>
        <begin position="176"/>
        <end position="197"/>
    </location>
</feature>
<dbReference type="Gene3D" id="3.30.565.10">
    <property type="entry name" value="Histidine kinase-like ATPase, C-terminal domain"/>
    <property type="match status" value="1"/>
</dbReference>
<dbReference type="SMART" id="SM00304">
    <property type="entry name" value="HAMP"/>
    <property type="match status" value="1"/>
</dbReference>
<evidence type="ECO:0000256" key="4">
    <source>
        <dbReference type="ARBA" id="ARBA00022553"/>
    </source>
</evidence>
<keyword evidence="5 14" id="KW-0808">Transferase</keyword>
<dbReference type="PRINTS" id="PR00344">
    <property type="entry name" value="BCTRLSENSOR"/>
</dbReference>
<evidence type="ECO:0000256" key="2">
    <source>
        <dbReference type="ARBA" id="ARBA00004236"/>
    </source>
</evidence>
<feature type="domain" description="HAMP" evidence="13">
    <location>
        <begin position="197"/>
        <end position="249"/>
    </location>
</feature>
<evidence type="ECO:0000256" key="8">
    <source>
        <dbReference type="ARBA" id="ARBA00022989"/>
    </source>
</evidence>
<dbReference type="PANTHER" id="PTHR45436:SF5">
    <property type="entry name" value="SENSOR HISTIDINE KINASE TRCS"/>
    <property type="match status" value="1"/>
</dbReference>
<dbReference type="EMBL" id="OMOH01000003">
    <property type="protein sequence ID" value="SPF67802.1"/>
    <property type="molecule type" value="Genomic_DNA"/>
</dbReference>
<evidence type="ECO:0000256" key="6">
    <source>
        <dbReference type="ARBA" id="ARBA00022692"/>
    </source>
</evidence>
<evidence type="ECO:0000256" key="7">
    <source>
        <dbReference type="ARBA" id="ARBA00022777"/>
    </source>
</evidence>
<dbReference type="SMART" id="SM00388">
    <property type="entry name" value="HisKA"/>
    <property type="match status" value="1"/>
</dbReference>
<reference evidence="15" key="1">
    <citation type="submission" date="2018-02" db="EMBL/GenBank/DDBJ databases">
        <authorList>
            <person name="Hornung B."/>
        </authorList>
    </citation>
    <scope>NUCLEOTIDE SEQUENCE [LARGE SCALE GENOMIC DNA]</scope>
</reference>
<keyword evidence="10 11" id="KW-0472">Membrane</keyword>
<keyword evidence="9" id="KW-0902">Two-component regulatory system</keyword>
<dbReference type="InterPro" id="IPR003661">
    <property type="entry name" value="HisK_dim/P_dom"/>
</dbReference>
<dbReference type="SUPFAM" id="SSF55874">
    <property type="entry name" value="ATPase domain of HSP90 chaperone/DNA topoisomerase II/histidine kinase"/>
    <property type="match status" value="1"/>
</dbReference>
<dbReference type="SUPFAM" id="SSF47384">
    <property type="entry name" value="Homodimeric domain of signal transducing histidine kinase"/>
    <property type="match status" value="1"/>
</dbReference>
<dbReference type="PROSITE" id="PS50109">
    <property type="entry name" value="HIS_KIN"/>
    <property type="match status" value="1"/>
</dbReference>
<accession>A0A375HZ88</accession>
<dbReference type="CDD" id="cd06225">
    <property type="entry name" value="HAMP"/>
    <property type="match status" value="1"/>
</dbReference>
<dbReference type="Proteomes" id="UP000265962">
    <property type="component" value="Unassembled WGS sequence"/>
</dbReference>
<dbReference type="SMART" id="SM00387">
    <property type="entry name" value="HATPase_c"/>
    <property type="match status" value="1"/>
</dbReference>
<comment type="subcellular location">
    <subcellularLocation>
        <location evidence="2">Cell membrane</location>
    </subcellularLocation>
</comment>
<dbReference type="Pfam" id="PF02518">
    <property type="entry name" value="HATPase_c"/>
    <property type="match status" value="1"/>
</dbReference>
<evidence type="ECO:0000256" key="10">
    <source>
        <dbReference type="ARBA" id="ARBA00023136"/>
    </source>
</evidence>
<dbReference type="CDD" id="cd00082">
    <property type="entry name" value="HisKA"/>
    <property type="match status" value="1"/>
</dbReference>
<evidence type="ECO:0000259" key="13">
    <source>
        <dbReference type="PROSITE" id="PS50885"/>
    </source>
</evidence>
<dbReference type="EC" id="2.7.13.3" evidence="3"/>
<evidence type="ECO:0000256" key="3">
    <source>
        <dbReference type="ARBA" id="ARBA00012438"/>
    </source>
</evidence>
<name>A0A375HZ88_9ACTN</name>
<dbReference type="Gene3D" id="1.10.287.130">
    <property type="match status" value="1"/>
</dbReference>
<keyword evidence="15" id="KW-1185">Reference proteome</keyword>
<feature type="transmembrane region" description="Helical" evidence="11">
    <location>
        <begin position="23"/>
        <end position="45"/>
    </location>
</feature>
<evidence type="ECO:0000313" key="14">
    <source>
        <dbReference type="EMBL" id="SPF67802.1"/>
    </source>
</evidence>
<dbReference type="InterPro" id="IPR050428">
    <property type="entry name" value="TCS_sensor_his_kinase"/>
</dbReference>
<evidence type="ECO:0000256" key="5">
    <source>
        <dbReference type="ARBA" id="ARBA00022679"/>
    </source>
</evidence>
<dbReference type="Gene3D" id="6.10.340.10">
    <property type="match status" value="1"/>
</dbReference>
<dbReference type="InterPro" id="IPR003660">
    <property type="entry name" value="HAMP_dom"/>
</dbReference>
<evidence type="ECO:0000259" key="12">
    <source>
        <dbReference type="PROSITE" id="PS50109"/>
    </source>
</evidence>
<dbReference type="InterPro" id="IPR036097">
    <property type="entry name" value="HisK_dim/P_sf"/>
</dbReference>
<comment type="catalytic activity">
    <reaction evidence="1">
        <text>ATP + protein L-histidine = ADP + protein N-phospho-L-histidine.</text>
        <dbReference type="EC" id="2.7.13.3"/>
    </reaction>
</comment>
<gene>
    <name evidence="14" type="ORF">PROPJV5_0750</name>
</gene>
<dbReference type="GO" id="GO:0000155">
    <property type="term" value="F:phosphorelay sensor kinase activity"/>
    <property type="evidence" value="ECO:0007669"/>
    <property type="project" value="InterPro"/>
</dbReference>
<keyword evidence="4" id="KW-0597">Phosphoprotein</keyword>
<dbReference type="InterPro" id="IPR005467">
    <property type="entry name" value="His_kinase_dom"/>
</dbReference>
<dbReference type="Pfam" id="PF00672">
    <property type="entry name" value="HAMP"/>
    <property type="match status" value="1"/>
</dbReference>
<dbReference type="GO" id="GO:0005886">
    <property type="term" value="C:plasma membrane"/>
    <property type="evidence" value="ECO:0007669"/>
    <property type="project" value="UniProtKB-SubCell"/>
</dbReference>